<dbReference type="GO" id="GO:0102082">
    <property type="term" value="F:demethylrebeccamycin--D-glucose O-methyltransferase activity"/>
    <property type="evidence" value="ECO:0007669"/>
    <property type="project" value="UniProtKB-EC"/>
</dbReference>
<evidence type="ECO:0000259" key="1">
    <source>
        <dbReference type="Pfam" id="PF13649"/>
    </source>
</evidence>
<dbReference type="OrthoDB" id="9808140at2"/>
<gene>
    <name evidence="2" type="primary">rebM_3</name>
    <name evidence="2" type="ORF">OPDIPICF_04463</name>
</gene>
<dbReference type="AlphaFoldDB" id="A0A5S9PFA5"/>
<protein>
    <submittedName>
        <fullName evidence="2">Demethylrebeccamycin-D-glucose O-methyltransferase</fullName>
        <ecNumber evidence="2">2.1.1.164</ecNumber>
    </submittedName>
</protein>
<keyword evidence="2" id="KW-0489">Methyltransferase</keyword>
<proteinExistence type="predicted"/>
<reference evidence="2 3" key="1">
    <citation type="submission" date="2019-11" db="EMBL/GenBank/DDBJ databases">
        <authorList>
            <person name="Holert J."/>
        </authorList>
    </citation>
    <scope>NUCLEOTIDE SEQUENCE [LARGE SCALE GENOMIC DNA]</scope>
    <source>
        <strain evidence="2">SB11_3</strain>
    </source>
</reference>
<feature type="domain" description="Methyltransferase" evidence="1">
    <location>
        <begin position="38"/>
        <end position="134"/>
    </location>
</feature>
<dbReference type="EMBL" id="CACSIO010000008">
    <property type="protein sequence ID" value="CAA0102399.1"/>
    <property type="molecule type" value="Genomic_DNA"/>
</dbReference>
<dbReference type="Pfam" id="PF13649">
    <property type="entry name" value="Methyltransf_25"/>
    <property type="match status" value="1"/>
</dbReference>
<evidence type="ECO:0000313" key="3">
    <source>
        <dbReference type="Proteomes" id="UP000441399"/>
    </source>
</evidence>
<dbReference type="SUPFAM" id="SSF53335">
    <property type="entry name" value="S-adenosyl-L-methionine-dependent methyltransferases"/>
    <property type="match status" value="1"/>
</dbReference>
<accession>A0A5S9PFA5</accession>
<dbReference type="CDD" id="cd02440">
    <property type="entry name" value="AdoMet_MTases"/>
    <property type="match status" value="1"/>
</dbReference>
<dbReference type="GO" id="GO:0032259">
    <property type="term" value="P:methylation"/>
    <property type="evidence" value="ECO:0007669"/>
    <property type="project" value="UniProtKB-KW"/>
</dbReference>
<dbReference type="PANTHER" id="PTHR43591">
    <property type="entry name" value="METHYLTRANSFERASE"/>
    <property type="match status" value="1"/>
</dbReference>
<keyword evidence="3" id="KW-1185">Reference proteome</keyword>
<dbReference type="InterPro" id="IPR029063">
    <property type="entry name" value="SAM-dependent_MTases_sf"/>
</dbReference>
<sequence length="153" mass="17105">MNILKHFASTYEEGLHAKGALSTQFLLTELEVQAGNNVLDFGCGSATSLVRLAATYPDCEIYGVDACETMLRSARSRLKFCGLSDVIHLTQIEAAQKLPFNDAFFDCIYIESVLAIQSDDSLPSLLTELSRVLKTWWQVPMQRNTMAQLCQYK</sequence>
<dbReference type="Proteomes" id="UP000441399">
    <property type="component" value="Unassembled WGS sequence"/>
</dbReference>
<organism evidence="2 3">
    <name type="scientific">BD1-7 clade bacterium</name>
    <dbReference type="NCBI Taxonomy" id="2029982"/>
    <lineage>
        <taxon>Bacteria</taxon>
        <taxon>Pseudomonadati</taxon>
        <taxon>Pseudomonadota</taxon>
        <taxon>Gammaproteobacteria</taxon>
        <taxon>Cellvibrionales</taxon>
        <taxon>Spongiibacteraceae</taxon>
        <taxon>BD1-7 clade</taxon>
    </lineage>
</organism>
<dbReference type="Gene3D" id="3.40.50.150">
    <property type="entry name" value="Vaccinia Virus protein VP39"/>
    <property type="match status" value="1"/>
</dbReference>
<dbReference type="PANTHER" id="PTHR43591:SF24">
    <property type="entry name" value="2-METHOXY-6-POLYPRENYL-1,4-BENZOQUINOL METHYLASE, MITOCHONDRIAL"/>
    <property type="match status" value="1"/>
</dbReference>
<dbReference type="InterPro" id="IPR041698">
    <property type="entry name" value="Methyltransf_25"/>
</dbReference>
<keyword evidence="2" id="KW-0808">Transferase</keyword>
<name>A0A5S9PFA5_9GAMM</name>
<evidence type="ECO:0000313" key="2">
    <source>
        <dbReference type="EMBL" id="CAA0102399.1"/>
    </source>
</evidence>
<dbReference type="EC" id="2.1.1.164" evidence="2"/>